<gene>
    <name evidence="1" type="ORF">ACFOOQ_10425</name>
</gene>
<dbReference type="InterPro" id="IPR009922">
    <property type="entry name" value="DUF1457"/>
</dbReference>
<evidence type="ECO:0000313" key="2">
    <source>
        <dbReference type="Proteomes" id="UP001595711"/>
    </source>
</evidence>
<comment type="caution">
    <text evidence="1">The sequence shown here is derived from an EMBL/GenBank/DDBJ whole genome shotgun (WGS) entry which is preliminary data.</text>
</comment>
<protein>
    <submittedName>
        <fullName evidence="1">PAS domain-containing protein</fullName>
    </submittedName>
</protein>
<dbReference type="Proteomes" id="UP001595711">
    <property type="component" value="Unassembled WGS sequence"/>
</dbReference>
<name>A0ABV7VEN0_9PROT</name>
<dbReference type="Pfam" id="PF07310">
    <property type="entry name" value="PAS_5"/>
    <property type="match status" value="1"/>
</dbReference>
<proteinExistence type="predicted"/>
<evidence type="ECO:0000313" key="1">
    <source>
        <dbReference type="EMBL" id="MFC3675959.1"/>
    </source>
</evidence>
<dbReference type="RefSeq" id="WP_379725672.1">
    <property type="nucleotide sequence ID" value="NZ_JBHRYJ010000002.1"/>
</dbReference>
<sequence length="246" mass="25874">MTETAETGLPVGLADADLPVGLADADLPVGLADADLPVGLADADLPVGLADADLPVGLADADLPVGPAGVWPQFDHPLLRLFLHHWAARRDGLTMPRGAIEPAVLRACLPNVYLMRYRAETDDFLCTLAGEKVNEAWGQSLIGKRPQDFMTPESAALAQAIYRRITLIPALHVGSRDSGLGVGRPYKAADRLAVPLGDGAGRPWGLFGLSLYHFNPLTDGGHAPYVGPDVLDYPCAALPAGLPPDV</sequence>
<organism evidence="1 2">
    <name type="scientific">Ferrovibrio xuzhouensis</name>
    <dbReference type="NCBI Taxonomy" id="1576914"/>
    <lineage>
        <taxon>Bacteria</taxon>
        <taxon>Pseudomonadati</taxon>
        <taxon>Pseudomonadota</taxon>
        <taxon>Alphaproteobacteria</taxon>
        <taxon>Rhodospirillales</taxon>
        <taxon>Rhodospirillaceae</taxon>
        <taxon>Ferrovibrio</taxon>
    </lineage>
</organism>
<dbReference type="EMBL" id="JBHRYJ010000002">
    <property type="protein sequence ID" value="MFC3675959.1"/>
    <property type="molecule type" value="Genomic_DNA"/>
</dbReference>
<keyword evidence="2" id="KW-1185">Reference proteome</keyword>
<reference evidence="2" key="1">
    <citation type="journal article" date="2019" name="Int. J. Syst. Evol. Microbiol.">
        <title>The Global Catalogue of Microorganisms (GCM) 10K type strain sequencing project: providing services to taxonomists for standard genome sequencing and annotation.</title>
        <authorList>
            <consortium name="The Broad Institute Genomics Platform"/>
            <consortium name="The Broad Institute Genome Sequencing Center for Infectious Disease"/>
            <person name="Wu L."/>
            <person name="Ma J."/>
        </authorList>
    </citation>
    <scope>NUCLEOTIDE SEQUENCE [LARGE SCALE GENOMIC DNA]</scope>
    <source>
        <strain evidence="2">KCTC 42182</strain>
    </source>
</reference>
<accession>A0ABV7VEN0</accession>